<dbReference type="Gene3D" id="3.30.420.40">
    <property type="match status" value="1"/>
</dbReference>
<protein>
    <recommendedName>
        <fullName evidence="2">Ppx/GppA phosphatase N-terminal domain-containing protein</fullName>
    </recommendedName>
</protein>
<dbReference type="RefSeq" id="WP_186488121.1">
    <property type="nucleotide sequence ID" value="NZ_JACOGI010000001.1"/>
</dbReference>
<dbReference type="PANTHER" id="PTHR30005:SF0">
    <property type="entry name" value="RETROGRADE REGULATION PROTEIN 2"/>
    <property type="match status" value="1"/>
</dbReference>
<dbReference type="AlphaFoldDB" id="A0A8J6LZA0"/>
<organism evidence="3 4">
    <name type="scientific">Neobittarella massiliensis</name>
    <name type="common">ex Bilen et al. 2018</name>
    <dbReference type="NCBI Taxonomy" id="2041842"/>
    <lineage>
        <taxon>Bacteria</taxon>
        <taxon>Bacillati</taxon>
        <taxon>Bacillota</taxon>
        <taxon>Clostridia</taxon>
        <taxon>Eubacteriales</taxon>
        <taxon>Oscillospiraceae</taxon>
        <taxon>Neobittarella (ex Bilen et al. 2018)</taxon>
    </lineage>
</organism>
<dbReference type="InterPro" id="IPR050273">
    <property type="entry name" value="GppA/Ppx_hydrolase"/>
</dbReference>
<evidence type="ECO:0000313" key="4">
    <source>
        <dbReference type="Proteomes" id="UP000597668"/>
    </source>
</evidence>
<dbReference type="CDD" id="cd24052">
    <property type="entry name" value="ASKHA_NBD_HpPPX-GppA-like"/>
    <property type="match status" value="1"/>
</dbReference>
<dbReference type="SUPFAM" id="SSF53067">
    <property type="entry name" value="Actin-like ATPase domain"/>
    <property type="match status" value="2"/>
</dbReference>
<comment type="similarity">
    <text evidence="1">Belongs to the GppA/Ppx family.</text>
</comment>
<gene>
    <name evidence="3" type="ORF">H8K20_08740</name>
</gene>
<name>A0A8J6LZA0_9FIRM</name>
<dbReference type="Gene3D" id="3.30.420.150">
    <property type="entry name" value="Exopolyphosphatase. Domain 2"/>
    <property type="match status" value="1"/>
</dbReference>
<dbReference type="PANTHER" id="PTHR30005">
    <property type="entry name" value="EXOPOLYPHOSPHATASE"/>
    <property type="match status" value="1"/>
</dbReference>
<sequence length="302" mass="31803">MTIGIIDMGSNSIRLSVYRCKGRSFSLLFGDKQMAALAGCIEGGDLTEQGVERACGALTRLLQLTRLLEVVQVQVFATASLRQIRNRTQVLTAIEQACGVRPQVLSGKEEALCSLAGAMHATGARAGLVCDIGGGSTELVGFADGRPLDAVSLPLGSLSLSRRYVPGLLPTAAAVKQMRQYITEQLCLLDWPVPPGGVLCGIGGTVRACGQLYAQMGGGDLAGYFPASWADELCALLASGDEKLQRQVFLLVPERILTLVPGAVLLGQIAAHFGCRQVQVSAGGVREGYLLRYVLADPAAEN</sequence>
<evidence type="ECO:0000313" key="3">
    <source>
        <dbReference type="EMBL" id="MBC3516483.1"/>
    </source>
</evidence>
<dbReference type="EMBL" id="JACOGI010000001">
    <property type="protein sequence ID" value="MBC3516483.1"/>
    <property type="molecule type" value="Genomic_DNA"/>
</dbReference>
<dbReference type="Proteomes" id="UP000597668">
    <property type="component" value="Unassembled WGS sequence"/>
</dbReference>
<proteinExistence type="inferred from homology"/>
<accession>A0A8J6LZA0</accession>
<dbReference type="InterPro" id="IPR003695">
    <property type="entry name" value="Ppx_GppA_N"/>
</dbReference>
<dbReference type="Pfam" id="PF02541">
    <property type="entry name" value="Ppx-GppA"/>
    <property type="match status" value="1"/>
</dbReference>
<feature type="domain" description="Ppx/GppA phosphatase N-terminal" evidence="2">
    <location>
        <begin position="17"/>
        <end position="294"/>
    </location>
</feature>
<evidence type="ECO:0000259" key="2">
    <source>
        <dbReference type="Pfam" id="PF02541"/>
    </source>
</evidence>
<evidence type="ECO:0000256" key="1">
    <source>
        <dbReference type="ARBA" id="ARBA00007125"/>
    </source>
</evidence>
<dbReference type="GO" id="GO:0006357">
    <property type="term" value="P:regulation of transcription by RNA polymerase II"/>
    <property type="evidence" value="ECO:0007669"/>
    <property type="project" value="TreeGrafter"/>
</dbReference>
<dbReference type="InterPro" id="IPR043129">
    <property type="entry name" value="ATPase_NBD"/>
</dbReference>
<reference evidence="3" key="1">
    <citation type="submission" date="2020-08" db="EMBL/GenBank/DDBJ databases">
        <authorList>
            <person name="Liu C."/>
            <person name="Sun Q."/>
        </authorList>
    </citation>
    <scope>NUCLEOTIDE SEQUENCE</scope>
    <source>
        <strain evidence="3">NSJ-65</strain>
    </source>
</reference>
<comment type="caution">
    <text evidence="3">The sequence shown here is derived from an EMBL/GenBank/DDBJ whole genome shotgun (WGS) entry which is preliminary data.</text>
</comment>
<keyword evidence="4" id="KW-1185">Reference proteome</keyword>